<accession>A0ABW9Y036</accession>
<dbReference type="InterPro" id="IPR029492">
    <property type="entry name" value="DUF4435"/>
</dbReference>
<dbReference type="RefSeq" id="WP_161747031.1">
    <property type="nucleotide sequence ID" value="NZ_JAAAMV010000034.1"/>
</dbReference>
<keyword evidence="3" id="KW-1185">Reference proteome</keyword>
<proteinExistence type="predicted"/>
<gene>
    <name evidence="2" type="ORF">GT019_29440</name>
</gene>
<protein>
    <submittedName>
        <fullName evidence="2">DUF4435 domain-containing protein</fullName>
    </submittedName>
</protein>
<name>A0ABW9Y036_9BACL</name>
<dbReference type="Proteomes" id="UP000665561">
    <property type="component" value="Unassembled WGS sequence"/>
</dbReference>
<evidence type="ECO:0000313" key="3">
    <source>
        <dbReference type="Proteomes" id="UP000665561"/>
    </source>
</evidence>
<organism evidence="2 3">
    <name type="scientific">Paenibacillus glycinis</name>
    <dbReference type="NCBI Taxonomy" id="2697035"/>
    <lineage>
        <taxon>Bacteria</taxon>
        <taxon>Bacillati</taxon>
        <taxon>Bacillota</taxon>
        <taxon>Bacilli</taxon>
        <taxon>Bacillales</taxon>
        <taxon>Paenibacillaceae</taxon>
        <taxon>Paenibacillus</taxon>
    </lineage>
</organism>
<dbReference type="Pfam" id="PF14491">
    <property type="entry name" value="DUF4435"/>
    <property type="match status" value="1"/>
</dbReference>
<sequence length="337" mass="38727">MINNSVVASNNLNTQLDSHQQRVETREAGNTGLLYTIGQIMAKARMTNRPIIIVEGTDDVPIYEKIVRISGKNIEVKAIENIYGYSEGCESVITCIQDAQGKFNESEENIKYLRGIIDRDVRPFRGEDLLNFKGLFILKYYSIESHFITVNHAEFLLRKILVSDNALNSDIVSYIMSDLEEVYQQLFLISLEALKVACDSNYHGVVSYGFSEGQVTREQSLRTIMSQIYLKKEFLESFSEELNLSQDDFRLIIKGKWLLEAFAISVFKKIQALSDHCRDRSLANLSQCQYCETGKLHLCHRKIQRHYNNYNIAPSLVKEYIDINEVSYITEELRSLA</sequence>
<reference evidence="2 3" key="1">
    <citation type="submission" date="2020-01" db="EMBL/GenBank/DDBJ databases">
        <title>Paenibacillus soybeanensis sp. nov. isolated from the nodules of soybean (Glycine max(L.) Merr).</title>
        <authorList>
            <person name="Wang H."/>
        </authorList>
    </citation>
    <scope>NUCLEOTIDE SEQUENCE [LARGE SCALE GENOMIC DNA]</scope>
    <source>
        <strain evidence="2 3">T1</strain>
    </source>
</reference>
<evidence type="ECO:0000313" key="2">
    <source>
        <dbReference type="EMBL" id="NBD28008.1"/>
    </source>
</evidence>
<comment type="caution">
    <text evidence="2">The sequence shown here is derived from an EMBL/GenBank/DDBJ whole genome shotgun (WGS) entry which is preliminary data.</text>
</comment>
<evidence type="ECO:0000259" key="1">
    <source>
        <dbReference type="Pfam" id="PF14491"/>
    </source>
</evidence>
<dbReference type="EMBL" id="JAAAMV010000034">
    <property type="protein sequence ID" value="NBD28008.1"/>
    <property type="molecule type" value="Genomic_DNA"/>
</dbReference>
<feature type="domain" description="DUF4435" evidence="1">
    <location>
        <begin position="49"/>
        <end position="267"/>
    </location>
</feature>